<keyword evidence="2" id="KW-1185">Reference proteome</keyword>
<evidence type="ECO:0000313" key="1">
    <source>
        <dbReference type="EMBL" id="MFD0872272.1"/>
    </source>
</evidence>
<sequence>MSSKRIVIVCTMAAAIAIGIVWNEEKSAAACVDKYKILSKISGGDGTQQDAAVRDPLLHALGAASDEEVYYSLYDGKSLADIAAANNADVQNVIDLQIAELTEQLDARLANGSLSREAYLAHKSEVADIIERSVYGGNL</sequence>
<accession>A0ABW3DFM7</accession>
<name>A0ABW3DFM7_9BACL</name>
<protein>
    <submittedName>
        <fullName evidence="1">Uncharacterized protein</fullName>
    </submittedName>
</protein>
<organism evidence="1 2">
    <name type="scientific">Paenibacillus residui</name>
    <dbReference type="NCBI Taxonomy" id="629724"/>
    <lineage>
        <taxon>Bacteria</taxon>
        <taxon>Bacillati</taxon>
        <taxon>Bacillota</taxon>
        <taxon>Bacilli</taxon>
        <taxon>Bacillales</taxon>
        <taxon>Paenibacillaceae</taxon>
        <taxon>Paenibacillus</taxon>
    </lineage>
</organism>
<comment type="caution">
    <text evidence="1">The sequence shown here is derived from an EMBL/GenBank/DDBJ whole genome shotgun (WGS) entry which is preliminary data.</text>
</comment>
<dbReference type="Proteomes" id="UP001597120">
    <property type="component" value="Unassembled WGS sequence"/>
</dbReference>
<reference evidence="2" key="1">
    <citation type="journal article" date="2019" name="Int. J. Syst. Evol. Microbiol.">
        <title>The Global Catalogue of Microorganisms (GCM) 10K type strain sequencing project: providing services to taxonomists for standard genome sequencing and annotation.</title>
        <authorList>
            <consortium name="The Broad Institute Genomics Platform"/>
            <consortium name="The Broad Institute Genome Sequencing Center for Infectious Disease"/>
            <person name="Wu L."/>
            <person name="Ma J."/>
        </authorList>
    </citation>
    <scope>NUCLEOTIDE SEQUENCE [LARGE SCALE GENOMIC DNA]</scope>
    <source>
        <strain evidence="2">CCUG 57263</strain>
    </source>
</reference>
<dbReference type="EMBL" id="JBHTIU010000106">
    <property type="protein sequence ID" value="MFD0872272.1"/>
    <property type="molecule type" value="Genomic_DNA"/>
</dbReference>
<dbReference type="RefSeq" id="WP_144933452.1">
    <property type="nucleotide sequence ID" value="NZ_JBHTIU010000106.1"/>
</dbReference>
<evidence type="ECO:0000313" key="2">
    <source>
        <dbReference type="Proteomes" id="UP001597120"/>
    </source>
</evidence>
<gene>
    <name evidence="1" type="ORF">ACFQ03_24425</name>
</gene>
<proteinExistence type="predicted"/>